<dbReference type="EMBL" id="CALSBS010000009">
    <property type="protein sequence ID" value="CAH6659849.1"/>
    <property type="molecule type" value="Genomic_DNA"/>
</dbReference>
<dbReference type="Proteomes" id="UP001152651">
    <property type="component" value="Unassembled WGS sequence"/>
</dbReference>
<dbReference type="RefSeq" id="WP_253898020.1">
    <property type="nucleotide sequence ID" value="NZ_CALSBS010000009.1"/>
</dbReference>
<dbReference type="InterPro" id="IPR018321">
    <property type="entry name" value="Glucosamine6P_isomerase_CS"/>
</dbReference>
<dbReference type="Pfam" id="PF01182">
    <property type="entry name" value="Glucosamine_iso"/>
    <property type="match status" value="1"/>
</dbReference>
<dbReference type="PANTHER" id="PTHR11280">
    <property type="entry name" value="GLUCOSAMINE-6-PHOSPHATE ISOMERASE"/>
    <property type="match status" value="1"/>
</dbReference>
<dbReference type="CDD" id="cd01399">
    <property type="entry name" value="GlcN6P_deaminase"/>
    <property type="match status" value="1"/>
</dbReference>
<accession>A0ABN8TEB1</accession>
<name>A0ABN8TEB1_9ENTR</name>
<gene>
    <name evidence="3" type="ORF">FBBNIHIM_12040</name>
</gene>
<dbReference type="InterPro" id="IPR006148">
    <property type="entry name" value="Glc/Gal-6P_isomerase"/>
</dbReference>
<dbReference type="GO" id="GO:0016853">
    <property type="term" value="F:isomerase activity"/>
    <property type="evidence" value="ECO:0007669"/>
    <property type="project" value="UniProtKB-KW"/>
</dbReference>
<dbReference type="InterPro" id="IPR037171">
    <property type="entry name" value="NagB/RpiA_transferase-like"/>
</dbReference>
<dbReference type="InterPro" id="IPR004547">
    <property type="entry name" value="Glucosamine6P_isomerase"/>
</dbReference>
<keyword evidence="3" id="KW-0413">Isomerase</keyword>
<dbReference type="PANTHER" id="PTHR11280:SF5">
    <property type="entry name" value="GLUCOSAMINE-6-PHOSPHATE ISOMERASE"/>
    <property type="match status" value="1"/>
</dbReference>
<proteinExistence type="predicted"/>
<evidence type="ECO:0000313" key="4">
    <source>
        <dbReference type="Proteomes" id="UP001152651"/>
    </source>
</evidence>
<dbReference type="SUPFAM" id="SSF100950">
    <property type="entry name" value="NagB/RpiA/CoA transferase-like"/>
    <property type="match status" value="1"/>
</dbReference>
<dbReference type="Gene3D" id="3.40.50.1360">
    <property type="match status" value="1"/>
</dbReference>
<comment type="caution">
    <text evidence="3">The sequence shown here is derived from an EMBL/GenBank/DDBJ whole genome shotgun (WGS) entry which is preliminary data.</text>
</comment>
<keyword evidence="1" id="KW-0378">Hydrolase</keyword>
<evidence type="ECO:0000256" key="1">
    <source>
        <dbReference type="ARBA" id="ARBA00022801"/>
    </source>
</evidence>
<protein>
    <submittedName>
        <fullName evidence="3">6-phosphogluconolactonase/glucosamine-6-phosphate isomerase/deaminase</fullName>
    </submittedName>
</protein>
<evidence type="ECO:0000259" key="2">
    <source>
        <dbReference type="Pfam" id="PF01182"/>
    </source>
</evidence>
<sequence>MNIEIRQDYPALCEYVGQQVIQTLKNKPDALVCIAGGDTPLGVFKVLVEASQQGLDLSRAAFVGLDEWLGLGREDKGSCREMVYSHLFDKLPLRPDQICFFDGLTANPQAECQHVDAFIAEHGRIDILVLGIGMNGHIGFNEPGADLNNRCHIVPLDPITKAVSVKYFGGARDVTHGISQGLKTLLEAQQIIVMANGEKKAEIVATTLNSAPTADIPSTLVKNHARCTLALDAGAASLIQA</sequence>
<keyword evidence="4" id="KW-1185">Reference proteome</keyword>
<organism evidence="3 4">
    <name type="scientific">Pseudocitrobacter vendiensis</name>
    <dbReference type="NCBI Taxonomy" id="2488306"/>
    <lineage>
        <taxon>Bacteria</taxon>
        <taxon>Pseudomonadati</taxon>
        <taxon>Pseudomonadota</taxon>
        <taxon>Gammaproteobacteria</taxon>
        <taxon>Enterobacterales</taxon>
        <taxon>Enterobacteriaceae</taxon>
        <taxon>Pseudocitrobacter</taxon>
    </lineage>
</organism>
<evidence type="ECO:0000313" key="3">
    <source>
        <dbReference type="EMBL" id="CAH6659849.1"/>
    </source>
</evidence>
<reference evidence="3" key="1">
    <citation type="submission" date="2022-05" db="EMBL/GenBank/DDBJ databases">
        <authorList>
            <person name="Blom J."/>
        </authorList>
    </citation>
    <scope>NUCLEOTIDE SEQUENCE</scope>
    <source>
        <strain evidence="3">Type strain: CPO20170097</strain>
    </source>
</reference>
<dbReference type="PROSITE" id="PS01161">
    <property type="entry name" value="GLC_GALNAC_ISOMERASE"/>
    <property type="match status" value="1"/>
</dbReference>
<feature type="domain" description="Glucosamine/galactosamine-6-phosphate isomerase" evidence="2">
    <location>
        <begin position="11"/>
        <end position="225"/>
    </location>
</feature>